<dbReference type="PIRSF" id="PIRSF029557">
    <property type="entry name" value="UCP029557"/>
    <property type="match status" value="1"/>
</dbReference>
<keyword evidence="4" id="KW-1185">Reference proteome</keyword>
<dbReference type="InterPro" id="IPR010707">
    <property type="entry name" value="DUF1285"/>
</dbReference>
<gene>
    <name evidence="3" type="ORF">KCG46_07650</name>
</gene>
<dbReference type="InterPro" id="IPR048342">
    <property type="entry name" value="DUF1285_C"/>
</dbReference>
<evidence type="ECO:0000313" key="3">
    <source>
        <dbReference type="EMBL" id="MBV7259444.1"/>
    </source>
</evidence>
<evidence type="ECO:0000313" key="4">
    <source>
        <dbReference type="Proteomes" id="UP001138681"/>
    </source>
</evidence>
<dbReference type="RefSeq" id="WP_218404672.1">
    <property type="nucleotide sequence ID" value="NZ_JAGSPC010000001.1"/>
</dbReference>
<protein>
    <submittedName>
        <fullName evidence="3">DUF1285 domain-containing protein</fullName>
    </submittedName>
</protein>
<dbReference type="EMBL" id="JAGSPC010000001">
    <property type="protein sequence ID" value="MBV7259444.1"/>
    <property type="molecule type" value="Genomic_DNA"/>
</dbReference>
<name>A0A9X1F447_9SPHN</name>
<comment type="caution">
    <text evidence="3">The sequence shown here is derived from an EMBL/GenBank/DDBJ whole genome shotgun (WGS) entry which is preliminary data.</text>
</comment>
<evidence type="ECO:0000259" key="1">
    <source>
        <dbReference type="Pfam" id="PF06938"/>
    </source>
</evidence>
<dbReference type="Pfam" id="PF21028">
    <property type="entry name" value="DUF1285_C"/>
    <property type="match status" value="1"/>
</dbReference>
<sequence length="186" mass="20494">MPYEPPPYLAELTLAQIAEQVEQRKLPPVEGWAPQQIGDSEMRIAADGTWYHEGDPIRRPAMVRAFSGLLTRDDAAQHWLVTPFEKLSIEVDDAAFVAVDCVLRDGEIAVRLNTDDLVVVGPENAIRAAGDPETPAIYLHVRRGCEARLNRSTYEQLVQIAIDTSGDDLTKGLMVTSQGAIFSLLP</sequence>
<dbReference type="Pfam" id="PF06938">
    <property type="entry name" value="DUF1285_N"/>
    <property type="match status" value="1"/>
</dbReference>
<accession>A0A9X1F447</accession>
<proteinExistence type="predicted"/>
<feature type="domain" description="DUF1285" evidence="2">
    <location>
        <begin position="96"/>
        <end position="184"/>
    </location>
</feature>
<evidence type="ECO:0000259" key="2">
    <source>
        <dbReference type="Pfam" id="PF21028"/>
    </source>
</evidence>
<dbReference type="AlphaFoldDB" id="A0A9X1F447"/>
<reference evidence="3" key="1">
    <citation type="submission" date="2021-04" db="EMBL/GenBank/DDBJ databases">
        <authorList>
            <person name="Pira H."/>
            <person name="Risdian C."/>
            <person name="Wink J."/>
        </authorList>
    </citation>
    <scope>NUCLEOTIDE SEQUENCE</scope>
    <source>
        <strain evidence="3">WH158</strain>
    </source>
</reference>
<dbReference type="InterPro" id="IPR048341">
    <property type="entry name" value="DUF1285_N"/>
</dbReference>
<dbReference type="Proteomes" id="UP001138681">
    <property type="component" value="Unassembled WGS sequence"/>
</dbReference>
<feature type="domain" description="DUF1285" evidence="1">
    <location>
        <begin position="27"/>
        <end position="94"/>
    </location>
</feature>
<organism evidence="3 4">
    <name type="scientific">Erythrobacter crassostreae</name>
    <dbReference type="NCBI Taxonomy" id="2828328"/>
    <lineage>
        <taxon>Bacteria</taxon>
        <taxon>Pseudomonadati</taxon>
        <taxon>Pseudomonadota</taxon>
        <taxon>Alphaproteobacteria</taxon>
        <taxon>Sphingomonadales</taxon>
        <taxon>Erythrobacteraceae</taxon>
        <taxon>Erythrobacter/Porphyrobacter group</taxon>
        <taxon>Erythrobacter</taxon>
    </lineage>
</organism>